<evidence type="ECO:0000256" key="4">
    <source>
        <dbReference type="ARBA" id="ARBA00022989"/>
    </source>
</evidence>
<dbReference type="PANTHER" id="PTHR30294">
    <property type="entry name" value="MEMBRANE COMPONENT OF ABC TRANSPORTER YHHJ-RELATED"/>
    <property type="match status" value="1"/>
</dbReference>
<reference evidence="7 8" key="1">
    <citation type="journal article" date="2011" name="Stand. Genomic Sci.">
        <title>Complete genome sequence of Weeksella virosa type strain (9751).</title>
        <authorList>
            <person name="Lang E."/>
            <person name="Teshima H."/>
            <person name="Lucas S."/>
            <person name="Lapidus A."/>
            <person name="Hammon N."/>
            <person name="Deshpande S."/>
            <person name="Nolan M."/>
            <person name="Cheng J.F."/>
            <person name="Pitluck S."/>
            <person name="Liolios K."/>
            <person name="Pagani I."/>
            <person name="Mikhailova N."/>
            <person name="Ivanova N."/>
            <person name="Mavromatis K."/>
            <person name="Pati A."/>
            <person name="Tapia R."/>
            <person name="Han C."/>
            <person name="Goodwin L."/>
            <person name="Chen A."/>
            <person name="Palaniappan K."/>
            <person name="Land M."/>
            <person name="Hauser L."/>
            <person name="Chang Y.J."/>
            <person name="Jeffries C.D."/>
            <person name="Brambilla E.M."/>
            <person name="Kopitz M."/>
            <person name="Rohde M."/>
            <person name="Goker M."/>
            <person name="Tindall B.J."/>
            <person name="Detter J.C."/>
            <person name="Woyke T."/>
            <person name="Bristow J."/>
            <person name="Eisen J.A."/>
            <person name="Markowitz V."/>
            <person name="Hugenholtz P."/>
            <person name="Klenk H.P."/>
            <person name="Kyrpides N.C."/>
        </authorList>
    </citation>
    <scope>NUCLEOTIDE SEQUENCE [LARGE SCALE GENOMIC DNA]</scope>
    <source>
        <strain evidence="8">ATCC 43766 / DSM 16922 / JCM 21250 / NBRC 16016 / NCTC 11634 / CL345/78</strain>
    </source>
</reference>
<reference evidence="8" key="2">
    <citation type="journal article" date="2011" name="Stand. Genomic Sci.">
        <title>Complete genome sequence of Weeksella virosa type strain (9751T).</title>
        <authorList>
            <person name="Lang E."/>
            <person name="Teshima H."/>
            <person name="Lucas S."/>
            <person name="Lapidus A."/>
            <person name="Hammon N."/>
            <person name="Deshpande S."/>
            <person name="Nolan M."/>
            <person name="Cheng J."/>
            <person name="Pitluck S."/>
            <person name="Liolios K."/>
            <person name="Pagani I."/>
            <person name="Mikhailova N."/>
            <person name="Ivanova N."/>
            <person name="Mavromatis K."/>
            <person name="Pati A."/>
            <person name="Tapia R."/>
            <person name="Han C."/>
            <person name="Goodwin L."/>
            <person name="Chen A."/>
            <person name="Palaniappan K."/>
            <person name="Land M."/>
            <person name="Hauser L."/>
            <person name="Chang Y."/>
            <person name="Jeffries C."/>
            <person name="Brambilla E."/>
            <person name="Kopitz M."/>
            <person name="Rohde M."/>
            <person name="Goker M."/>
            <person name="Tindall B."/>
            <person name="Detter J."/>
            <person name="Woyke T."/>
            <person name="Bristow J."/>
            <person name="Eisen J."/>
            <person name="Markowitz V."/>
            <person name="Hugenholtz P."/>
            <person name="Klenk H."/>
            <person name="Kyrpides N."/>
        </authorList>
    </citation>
    <scope>NUCLEOTIDE SEQUENCE [LARGE SCALE GENOMIC DNA]</scope>
    <source>
        <strain evidence="8">ATCC 43766 / DSM 16922 / JCM 21250 / NBRC 16016 / NCTC 11634 / CL345/78</strain>
    </source>
</reference>
<dbReference type="PANTHER" id="PTHR30294:SF29">
    <property type="entry name" value="MULTIDRUG ABC TRANSPORTER PERMEASE YBHS-RELATED"/>
    <property type="match status" value="1"/>
</dbReference>
<dbReference type="InterPro" id="IPR051449">
    <property type="entry name" value="ABC-2_transporter_component"/>
</dbReference>
<evidence type="ECO:0000313" key="8">
    <source>
        <dbReference type="Proteomes" id="UP000008641"/>
    </source>
</evidence>
<dbReference type="Proteomes" id="UP000008641">
    <property type="component" value="Chromosome"/>
</dbReference>
<dbReference type="GO" id="GO:0005886">
    <property type="term" value="C:plasma membrane"/>
    <property type="evidence" value="ECO:0007669"/>
    <property type="project" value="UniProtKB-SubCell"/>
</dbReference>
<evidence type="ECO:0000256" key="6">
    <source>
        <dbReference type="SAM" id="Phobius"/>
    </source>
</evidence>
<feature type="transmembrane region" description="Helical" evidence="6">
    <location>
        <begin position="220"/>
        <end position="238"/>
    </location>
</feature>
<evidence type="ECO:0000256" key="3">
    <source>
        <dbReference type="ARBA" id="ARBA00022692"/>
    </source>
</evidence>
<feature type="transmembrane region" description="Helical" evidence="6">
    <location>
        <begin position="165"/>
        <end position="182"/>
    </location>
</feature>
<accession>F0NYQ5</accession>
<feature type="transmembrane region" description="Helical" evidence="6">
    <location>
        <begin position="12"/>
        <end position="36"/>
    </location>
</feature>
<proteinExistence type="predicted"/>
<dbReference type="KEGG" id="wvi:Weevi_1486"/>
<keyword evidence="4 6" id="KW-1133">Transmembrane helix</keyword>
<dbReference type="STRING" id="865938.Weevi_1486"/>
<keyword evidence="3 6" id="KW-0812">Transmembrane</keyword>
<dbReference type="RefSeq" id="WP_013598575.1">
    <property type="nucleotide sequence ID" value="NC_015144.1"/>
</dbReference>
<organism evidence="7 8">
    <name type="scientific">Weeksella virosa (strain ATCC 43766 / DSM 16922 / JCM 21250 / CCUG 30538 / CDC 9751 / IAM 14551 / NBRC 16016 / NCTC 11634 / CL345/78)</name>
    <dbReference type="NCBI Taxonomy" id="865938"/>
    <lineage>
        <taxon>Bacteria</taxon>
        <taxon>Pseudomonadati</taxon>
        <taxon>Bacteroidota</taxon>
        <taxon>Flavobacteriia</taxon>
        <taxon>Flavobacteriales</taxon>
        <taxon>Weeksellaceae</taxon>
        <taxon>Weeksella</taxon>
    </lineage>
</organism>
<feature type="transmembrane region" description="Helical" evidence="6">
    <location>
        <begin position="131"/>
        <end position="153"/>
    </location>
</feature>
<dbReference type="eggNOG" id="COG1277">
    <property type="taxonomic scope" value="Bacteria"/>
</dbReference>
<protein>
    <submittedName>
        <fullName evidence="7">Gliding motility protein GldF</fullName>
    </submittedName>
</protein>
<evidence type="ECO:0000256" key="1">
    <source>
        <dbReference type="ARBA" id="ARBA00004651"/>
    </source>
</evidence>
<keyword evidence="8" id="KW-1185">Reference proteome</keyword>
<dbReference type="HOGENOM" id="CLU_081003_0_1_10"/>
<feature type="transmembrane region" description="Helical" evidence="6">
    <location>
        <begin position="95"/>
        <end position="119"/>
    </location>
</feature>
<dbReference type="Pfam" id="PF12679">
    <property type="entry name" value="ABC2_membrane_2"/>
    <property type="match status" value="1"/>
</dbReference>
<keyword evidence="5 6" id="KW-0472">Membrane</keyword>
<feature type="transmembrane region" description="Helical" evidence="6">
    <location>
        <begin position="56"/>
        <end position="74"/>
    </location>
</feature>
<evidence type="ECO:0000313" key="7">
    <source>
        <dbReference type="EMBL" id="ADX68186.1"/>
    </source>
</evidence>
<gene>
    <name evidence="7" type="ordered locus">Weevi_1486</name>
</gene>
<evidence type="ECO:0000256" key="5">
    <source>
        <dbReference type="ARBA" id="ARBA00023136"/>
    </source>
</evidence>
<dbReference type="EMBL" id="CP002455">
    <property type="protein sequence ID" value="ADX68186.1"/>
    <property type="molecule type" value="Genomic_DNA"/>
</dbReference>
<name>F0NYQ5_WEEVC</name>
<sequence>MFTIYKKEISHFFLGFTAYIAAFVFILICSLFLWFFDQEYNIFQSGLASLNPFFIIAPWVFLLLIPALTMKLIAEEQNNGTLLWLFTQPINTQQIVLGKFFAVLSVLVFLLVLSFVYVYSLQQLVIPEQNIDYGILFSAYIGIFLIGTLFTSVGLLSSSLSNNQVIAFVLAVFINFILYFGLQGLASYNLLGNIDYYVLKMSAQTHFTSFLKGVIDTRSFLYFIILSTFFIFATMQIIELKKRKS</sequence>
<comment type="subcellular location">
    <subcellularLocation>
        <location evidence="1">Cell membrane</location>
        <topology evidence="1">Multi-pass membrane protein</topology>
    </subcellularLocation>
</comment>
<evidence type="ECO:0000256" key="2">
    <source>
        <dbReference type="ARBA" id="ARBA00022475"/>
    </source>
</evidence>
<dbReference type="AlphaFoldDB" id="F0NYQ5"/>
<keyword evidence="2" id="KW-1003">Cell membrane</keyword>
<dbReference type="OrthoDB" id="9794512at2"/>